<name>A0ABY8EAR9_9FIRM</name>
<dbReference type="EMBL" id="CP120733">
    <property type="protein sequence ID" value="WFD09999.1"/>
    <property type="molecule type" value="Genomic_DNA"/>
</dbReference>
<reference evidence="2 3" key="1">
    <citation type="submission" date="2023-03" db="EMBL/GenBank/DDBJ databases">
        <title>Complete genome sequence of Tepidibacter sp. SWIR-1, isolated from a deep-sea hydrothermal vent.</title>
        <authorList>
            <person name="Li X."/>
        </authorList>
    </citation>
    <scope>NUCLEOTIDE SEQUENCE [LARGE SCALE GENOMIC DNA]</scope>
    <source>
        <strain evidence="2 3">SWIR-1</strain>
    </source>
</reference>
<feature type="transmembrane region" description="Helical" evidence="1">
    <location>
        <begin position="91"/>
        <end position="111"/>
    </location>
</feature>
<protein>
    <submittedName>
        <fullName evidence="2">Uncharacterized protein</fullName>
    </submittedName>
</protein>
<proteinExistence type="predicted"/>
<dbReference type="Proteomes" id="UP001222800">
    <property type="component" value="Chromosome"/>
</dbReference>
<keyword evidence="1" id="KW-0472">Membrane</keyword>
<dbReference type="RefSeq" id="WP_277731977.1">
    <property type="nucleotide sequence ID" value="NZ_CP120733.1"/>
</dbReference>
<sequence>MKHLGTIIGTAIAGMFVMGVWGAFAGAYGIAGGWFAGFLIIGVMWYMNHYIGIVNNEDGAAWIDMALGIAVAGTTRDAFMAGSFAPISTSMLTLIIVIAGGVTGGITAGLIQKNVLNKKETETESV</sequence>
<gene>
    <name evidence="2" type="ORF">P4S50_16725</name>
</gene>
<organism evidence="2 3">
    <name type="scientific">Tepidibacter hydrothermalis</name>
    <dbReference type="NCBI Taxonomy" id="3036126"/>
    <lineage>
        <taxon>Bacteria</taxon>
        <taxon>Bacillati</taxon>
        <taxon>Bacillota</taxon>
        <taxon>Clostridia</taxon>
        <taxon>Peptostreptococcales</taxon>
        <taxon>Peptostreptococcaceae</taxon>
        <taxon>Tepidibacter</taxon>
    </lineage>
</organism>
<evidence type="ECO:0000313" key="3">
    <source>
        <dbReference type="Proteomes" id="UP001222800"/>
    </source>
</evidence>
<feature type="transmembrane region" description="Helical" evidence="1">
    <location>
        <begin position="30"/>
        <end position="47"/>
    </location>
</feature>
<evidence type="ECO:0000313" key="2">
    <source>
        <dbReference type="EMBL" id="WFD09999.1"/>
    </source>
</evidence>
<accession>A0ABY8EAR9</accession>
<dbReference type="Pfam" id="PF21846">
    <property type="entry name" value="DUF6905"/>
    <property type="match status" value="1"/>
</dbReference>
<keyword evidence="3" id="KW-1185">Reference proteome</keyword>
<feature type="transmembrane region" description="Helical" evidence="1">
    <location>
        <begin position="7"/>
        <end position="24"/>
    </location>
</feature>
<keyword evidence="1" id="KW-1133">Transmembrane helix</keyword>
<evidence type="ECO:0000256" key="1">
    <source>
        <dbReference type="SAM" id="Phobius"/>
    </source>
</evidence>
<keyword evidence="1" id="KW-0812">Transmembrane</keyword>
<dbReference type="InterPro" id="IPR054200">
    <property type="entry name" value="DUF6905"/>
</dbReference>